<reference evidence="1 2" key="1">
    <citation type="journal article" date="2023" name="Arcadia Sci">
        <title>De novo assembly of a long-read Amblyomma americanum tick genome.</title>
        <authorList>
            <person name="Chou S."/>
            <person name="Poskanzer K.E."/>
            <person name="Rollins M."/>
            <person name="Thuy-Boun P.S."/>
        </authorList>
    </citation>
    <scope>NUCLEOTIDE SEQUENCE [LARGE SCALE GENOMIC DNA]</scope>
    <source>
        <strain evidence="1">F_SG_1</strain>
        <tissue evidence="1">Salivary glands</tissue>
    </source>
</reference>
<protein>
    <submittedName>
        <fullName evidence="1">Uncharacterized protein</fullName>
    </submittedName>
</protein>
<gene>
    <name evidence="1" type="ORF">V5799_025008</name>
</gene>
<sequence>MAGYGIRGGHRVLLRTEDGDFVRMFFALWEAKGEEKTHLFVSWCTIQAIDVTSSEKSDNGSEVDAGYPDMGDSLVDNWRSVAEAQPAAMFSREVASVVSAVESLSLYAVVERDFTLLPYAFSFPLYDEDAARAISYAGLGSQVQHRRAEERIRGLCMWGKKEAVNGELIVTCDSKGDVVYKLRSI</sequence>
<dbReference type="AlphaFoldDB" id="A0AAQ4EAW3"/>
<dbReference type="Proteomes" id="UP001321473">
    <property type="component" value="Unassembled WGS sequence"/>
</dbReference>
<organism evidence="1 2">
    <name type="scientific">Amblyomma americanum</name>
    <name type="common">Lone star tick</name>
    <dbReference type="NCBI Taxonomy" id="6943"/>
    <lineage>
        <taxon>Eukaryota</taxon>
        <taxon>Metazoa</taxon>
        <taxon>Ecdysozoa</taxon>
        <taxon>Arthropoda</taxon>
        <taxon>Chelicerata</taxon>
        <taxon>Arachnida</taxon>
        <taxon>Acari</taxon>
        <taxon>Parasitiformes</taxon>
        <taxon>Ixodida</taxon>
        <taxon>Ixodoidea</taxon>
        <taxon>Ixodidae</taxon>
        <taxon>Amblyomminae</taxon>
        <taxon>Amblyomma</taxon>
    </lineage>
</organism>
<evidence type="ECO:0000313" key="1">
    <source>
        <dbReference type="EMBL" id="KAK8771748.1"/>
    </source>
</evidence>
<dbReference type="EMBL" id="JARKHS020019362">
    <property type="protein sequence ID" value="KAK8771748.1"/>
    <property type="molecule type" value="Genomic_DNA"/>
</dbReference>
<comment type="caution">
    <text evidence="1">The sequence shown here is derived from an EMBL/GenBank/DDBJ whole genome shotgun (WGS) entry which is preliminary data.</text>
</comment>
<keyword evidence="2" id="KW-1185">Reference proteome</keyword>
<evidence type="ECO:0000313" key="2">
    <source>
        <dbReference type="Proteomes" id="UP001321473"/>
    </source>
</evidence>
<name>A0AAQ4EAW3_AMBAM</name>
<accession>A0AAQ4EAW3</accession>
<proteinExistence type="predicted"/>